<dbReference type="Proteomes" id="UP001497382">
    <property type="component" value="Unassembled WGS sequence"/>
</dbReference>
<dbReference type="PANTHER" id="PTHR33964">
    <property type="entry name" value="RE45066P-RELATED"/>
    <property type="match status" value="1"/>
</dbReference>
<sequence>MFQIMQPLTSFILIISVVHLINADNSCSEENLKECLTKIQKHFDDEYHFIKKTETELDEFCQKLQQDSACLNDASEDCKKTYRVISALTTTIYNQVNQVCSPGTLHKETYMKVLPCINKHSKDFEECSGEHHMKIFDDEKLQSVCMDMHSMICVADKSRKYCGSDGESTAKLLEFAIKDKYHEVCSGCASIFNGCWILTSAVFTTFLLSKNMKF</sequence>
<evidence type="ECO:0000256" key="1">
    <source>
        <dbReference type="SAM" id="SignalP"/>
    </source>
</evidence>
<comment type="caution">
    <text evidence="2">The sequence shown here is derived from an EMBL/GenBank/DDBJ whole genome shotgun (WGS) entry which is preliminary data.</text>
</comment>
<keyword evidence="1" id="KW-0732">Signal</keyword>
<dbReference type="PANTHER" id="PTHR33964:SF1">
    <property type="entry name" value="RE45066P"/>
    <property type="match status" value="1"/>
</dbReference>
<organism evidence="2 3">
    <name type="scientific">Larinioides sclopetarius</name>
    <dbReference type="NCBI Taxonomy" id="280406"/>
    <lineage>
        <taxon>Eukaryota</taxon>
        <taxon>Metazoa</taxon>
        <taxon>Ecdysozoa</taxon>
        <taxon>Arthropoda</taxon>
        <taxon>Chelicerata</taxon>
        <taxon>Arachnida</taxon>
        <taxon>Araneae</taxon>
        <taxon>Araneomorphae</taxon>
        <taxon>Entelegynae</taxon>
        <taxon>Araneoidea</taxon>
        <taxon>Araneidae</taxon>
        <taxon>Larinioides</taxon>
    </lineage>
</organism>
<reference evidence="2 3" key="1">
    <citation type="submission" date="2024-04" db="EMBL/GenBank/DDBJ databases">
        <authorList>
            <person name="Rising A."/>
            <person name="Reimegard J."/>
            <person name="Sonavane S."/>
            <person name="Akerstrom W."/>
            <person name="Nylinder S."/>
            <person name="Hedman E."/>
            <person name="Kallberg Y."/>
        </authorList>
    </citation>
    <scope>NUCLEOTIDE SEQUENCE [LARGE SCALE GENOMIC DNA]</scope>
</reference>
<name>A0AAV1ZGN2_9ARAC</name>
<dbReference type="AlphaFoldDB" id="A0AAV1ZGN2"/>
<dbReference type="EMBL" id="CAXIEN010000051">
    <property type="protein sequence ID" value="CAL1270897.1"/>
    <property type="molecule type" value="Genomic_DNA"/>
</dbReference>
<accession>A0AAV1ZGN2</accession>
<evidence type="ECO:0000313" key="3">
    <source>
        <dbReference type="Proteomes" id="UP001497382"/>
    </source>
</evidence>
<gene>
    <name evidence="2" type="ORF">LARSCL_LOCUS5555</name>
</gene>
<proteinExistence type="predicted"/>
<feature type="chain" id="PRO_5043729655" evidence="1">
    <location>
        <begin position="24"/>
        <end position="214"/>
    </location>
</feature>
<evidence type="ECO:0000313" key="2">
    <source>
        <dbReference type="EMBL" id="CAL1270897.1"/>
    </source>
</evidence>
<protein>
    <submittedName>
        <fullName evidence="2">Uncharacterized protein</fullName>
    </submittedName>
</protein>
<keyword evidence="3" id="KW-1185">Reference proteome</keyword>
<feature type="signal peptide" evidence="1">
    <location>
        <begin position="1"/>
        <end position="23"/>
    </location>
</feature>